<comment type="caution">
    <text evidence="1">The sequence shown here is derived from an EMBL/GenBank/DDBJ whole genome shotgun (WGS) entry which is preliminary data.</text>
</comment>
<protein>
    <submittedName>
        <fullName evidence="1">p-hydroxybenzoic acid efflux pump subunit aaeB</fullName>
    </submittedName>
</protein>
<evidence type="ECO:0000313" key="2">
    <source>
        <dbReference type="Proteomes" id="UP001164539"/>
    </source>
</evidence>
<dbReference type="EMBL" id="CM051405">
    <property type="protein sequence ID" value="KAJ4704729.1"/>
    <property type="molecule type" value="Genomic_DNA"/>
</dbReference>
<dbReference type="Proteomes" id="UP001164539">
    <property type="component" value="Chromosome 12"/>
</dbReference>
<proteinExistence type="predicted"/>
<evidence type="ECO:0000313" key="1">
    <source>
        <dbReference type="EMBL" id="KAJ4704729.1"/>
    </source>
</evidence>
<keyword evidence="2" id="KW-1185">Reference proteome</keyword>
<name>A0ACC1X0P4_MELAZ</name>
<accession>A0ACC1X0P4</accession>
<gene>
    <name evidence="1" type="ORF">OWV82_021596</name>
</gene>
<organism evidence="1 2">
    <name type="scientific">Melia azedarach</name>
    <name type="common">Chinaberry tree</name>
    <dbReference type="NCBI Taxonomy" id="155640"/>
    <lineage>
        <taxon>Eukaryota</taxon>
        <taxon>Viridiplantae</taxon>
        <taxon>Streptophyta</taxon>
        <taxon>Embryophyta</taxon>
        <taxon>Tracheophyta</taxon>
        <taxon>Spermatophyta</taxon>
        <taxon>Magnoliopsida</taxon>
        <taxon>eudicotyledons</taxon>
        <taxon>Gunneridae</taxon>
        <taxon>Pentapetalae</taxon>
        <taxon>rosids</taxon>
        <taxon>malvids</taxon>
        <taxon>Sapindales</taxon>
        <taxon>Meliaceae</taxon>
        <taxon>Melia</taxon>
    </lineage>
</organism>
<sequence length="344" mass="39480">MLWERPQMRFLKPNCMDPREKLQELEIPIRGMELAMTSGPSFPVIVIDEEFKDVLNSPKAEIGLKLEQAKCFATLKAPGKRMDIGQDWQLPLVLKKKTSNIHSYECSSTGNSHGIGLWNHMLLMFQKFENFRFLALLPWIVFTTFLRHSRMYGDPGRISAVIGALLILGRKNYGRPSEFGIARITEATTGLMCFVIVEILFQPARAATLAKTQLGQSLEALRDAIEDIVLFVYQKNMPTSTVLRDKQKKLTSHINKLQKFTVEAKLEPNFLFLPFYGACYEKLMGSLSRMADLLLFVAYKTEFLSQISEKFGVAWNEIQEQITDDLKHFREKVGYYLKCLEKMS</sequence>
<reference evidence="1 2" key="1">
    <citation type="journal article" date="2023" name="Science">
        <title>Complex scaffold remodeling in plant triterpene biosynthesis.</title>
        <authorList>
            <person name="De La Pena R."/>
            <person name="Hodgson H."/>
            <person name="Liu J.C."/>
            <person name="Stephenson M.J."/>
            <person name="Martin A.C."/>
            <person name="Owen C."/>
            <person name="Harkess A."/>
            <person name="Leebens-Mack J."/>
            <person name="Jimenez L.E."/>
            <person name="Osbourn A."/>
            <person name="Sattely E.S."/>
        </authorList>
    </citation>
    <scope>NUCLEOTIDE SEQUENCE [LARGE SCALE GENOMIC DNA]</scope>
    <source>
        <strain evidence="2">cv. JPN11</strain>
        <tissue evidence="1">Leaf</tissue>
    </source>
</reference>